<gene>
    <name evidence="8" type="ORF">METZ01_LOCUS84727</name>
</gene>
<dbReference type="GO" id="GO:0042709">
    <property type="term" value="C:succinate-CoA ligase complex"/>
    <property type="evidence" value="ECO:0007669"/>
    <property type="project" value="UniProtKB-ARBA"/>
</dbReference>
<evidence type="ECO:0000313" key="8">
    <source>
        <dbReference type="EMBL" id="SVA31873.1"/>
    </source>
</evidence>
<dbReference type="InterPro" id="IPR005809">
    <property type="entry name" value="Succ_CoA_ligase-like_bsu"/>
</dbReference>
<keyword evidence="3" id="KW-0436">Ligase</keyword>
<reference evidence="8" key="1">
    <citation type="submission" date="2018-05" db="EMBL/GenBank/DDBJ databases">
        <authorList>
            <person name="Lanie J.A."/>
            <person name="Ng W.-L."/>
            <person name="Kazmierczak K.M."/>
            <person name="Andrzejewski T.M."/>
            <person name="Davidsen T.M."/>
            <person name="Wayne K.J."/>
            <person name="Tettelin H."/>
            <person name="Glass J.I."/>
            <person name="Rusch D."/>
            <person name="Podicherti R."/>
            <person name="Tsui H.-C.T."/>
            <person name="Winkler M.E."/>
        </authorList>
    </citation>
    <scope>NUCLEOTIDE SEQUENCE</scope>
</reference>
<evidence type="ECO:0000256" key="6">
    <source>
        <dbReference type="ARBA" id="ARBA00022842"/>
    </source>
</evidence>
<dbReference type="GO" id="GO:0005829">
    <property type="term" value="C:cytosol"/>
    <property type="evidence" value="ECO:0007669"/>
    <property type="project" value="TreeGrafter"/>
</dbReference>
<dbReference type="InterPro" id="IPR011761">
    <property type="entry name" value="ATP-grasp"/>
</dbReference>
<evidence type="ECO:0000256" key="3">
    <source>
        <dbReference type="ARBA" id="ARBA00022598"/>
    </source>
</evidence>
<evidence type="ECO:0000259" key="7">
    <source>
        <dbReference type="PROSITE" id="PS50975"/>
    </source>
</evidence>
<organism evidence="8">
    <name type="scientific">marine metagenome</name>
    <dbReference type="NCBI Taxonomy" id="408172"/>
    <lineage>
        <taxon>unclassified sequences</taxon>
        <taxon>metagenomes</taxon>
        <taxon>ecological metagenomes</taxon>
    </lineage>
</organism>
<feature type="domain" description="ATP-grasp" evidence="7">
    <location>
        <begin position="9"/>
        <end position="226"/>
    </location>
</feature>
<dbReference type="PANTHER" id="PTHR11815:SF10">
    <property type="entry name" value="SUCCINATE--COA LIGASE [GDP-FORMING] SUBUNIT BETA, MITOCHONDRIAL"/>
    <property type="match status" value="1"/>
</dbReference>
<dbReference type="InterPro" id="IPR013815">
    <property type="entry name" value="ATP_grasp_subdomain_1"/>
</dbReference>
<evidence type="ECO:0000256" key="4">
    <source>
        <dbReference type="ARBA" id="ARBA00022723"/>
    </source>
</evidence>
<protein>
    <recommendedName>
        <fullName evidence="7">ATP-grasp domain-containing protein</fullName>
    </recommendedName>
</protein>
<dbReference type="PANTHER" id="PTHR11815">
    <property type="entry name" value="SUCCINYL-COA SYNTHETASE BETA CHAIN"/>
    <property type="match status" value="1"/>
</dbReference>
<dbReference type="GO" id="GO:0006099">
    <property type="term" value="P:tricarboxylic acid cycle"/>
    <property type="evidence" value="ECO:0007669"/>
    <property type="project" value="UniProtKB-KW"/>
</dbReference>
<accession>A0A381UY29</accession>
<keyword evidence="4" id="KW-0479">Metal-binding</keyword>
<sequence length="385" mass="40561">MKLHEYQAKEILGKYGVPTPKSRLARTGSQAATAAFEIGGTVVVKAQVHAGGRGKGGGVKIVESPGAAEQAAEKMIGTNLVTFQTGPEGVPVNSVLIEEGIEIENELYLGMVIDGASKGVVVIASEAGGMNIEEVAETSPEKILQIPIDPVLGLQPFQGRKIAYGLNLGQEHIRSVTSLAQNLYRAFIETDASLVEINPLVITKDGKVLAADAKLDIDDDAIFRQKDIQEMRDISQEDPLEVEARSSDINYVKLEGTVGCLVNGAGLAMATMDVTSSAGASPSNFLDIGGGADEEKVAKALNLVLSDDSVKAVLVNLFGGILRCDIAARGFLLAAEQQPGRVRPMVVRMLGTNSDEGREILSRSSLNVTLVDTLGEAAAEIKKLA</sequence>
<dbReference type="Gene3D" id="3.30.470.20">
    <property type="entry name" value="ATP-grasp fold, B domain"/>
    <property type="match status" value="1"/>
</dbReference>
<comment type="cofactor">
    <cofactor evidence="1">
        <name>Mg(2+)</name>
        <dbReference type="ChEBI" id="CHEBI:18420"/>
    </cofactor>
</comment>
<dbReference type="FunFam" id="3.30.470.20:FF:000002">
    <property type="entry name" value="Succinate--CoA ligase [ADP-forming] subunit beta"/>
    <property type="match status" value="1"/>
</dbReference>
<keyword evidence="2" id="KW-0816">Tricarboxylic acid cycle</keyword>
<proteinExistence type="inferred from homology"/>
<dbReference type="Pfam" id="PF00549">
    <property type="entry name" value="Ligase_CoA"/>
    <property type="match status" value="1"/>
</dbReference>
<dbReference type="GO" id="GO:0005524">
    <property type="term" value="F:ATP binding"/>
    <property type="evidence" value="ECO:0007669"/>
    <property type="project" value="InterPro"/>
</dbReference>
<dbReference type="Gene3D" id="3.40.50.261">
    <property type="entry name" value="Succinyl-CoA synthetase domains"/>
    <property type="match status" value="1"/>
</dbReference>
<dbReference type="GO" id="GO:0046872">
    <property type="term" value="F:metal ion binding"/>
    <property type="evidence" value="ECO:0007669"/>
    <property type="project" value="UniProtKB-KW"/>
</dbReference>
<dbReference type="InterPro" id="IPR016102">
    <property type="entry name" value="Succinyl-CoA_synth-like"/>
</dbReference>
<dbReference type="GO" id="GO:0004775">
    <property type="term" value="F:succinate-CoA ligase (ADP-forming) activity"/>
    <property type="evidence" value="ECO:0007669"/>
    <property type="project" value="TreeGrafter"/>
</dbReference>
<dbReference type="EMBL" id="UINC01007182">
    <property type="protein sequence ID" value="SVA31873.1"/>
    <property type="molecule type" value="Genomic_DNA"/>
</dbReference>
<dbReference type="SUPFAM" id="SSF56059">
    <property type="entry name" value="Glutathione synthetase ATP-binding domain-like"/>
    <property type="match status" value="1"/>
</dbReference>
<dbReference type="Gene3D" id="3.30.1490.20">
    <property type="entry name" value="ATP-grasp fold, A domain"/>
    <property type="match status" value="1"/>
</dbReference>
<dbReference type="SUPFAM" id="SSF52210">
    <property type="entry name" value="Succinyl-CoA synthetase domains"/>
    <property type="match status" value="1"/>
</dbReference>
<dbReference type="FunFam" id="3.40.50.261:FF:000001">
    <property type="entry name" value="Succinate--CoA ligase [ADP-forming] subunit beta"/>
    <property type="match status" value="1"/>
</dbReference>
<dbReference type="InterPro" id="IPR005811">
    <property type="entry name" value="SUCC_ACL_C"/>
</dbReference>
<dbReference type="Pfam" id="PF08442">
    <property type="entry name" value="ATP-grasp_2"/>
    <property type="match status" value="1"/>
</dbReference>
<dbReference type="PROSITE" id="PS50975">
    <property type="entry name" value="ATP_GRASP"/>
    <property type="match status" value="1"/>
</dbReference>
<evidence type="ECO:0000256" key="1">
    <source>
        <dbReference type="ARBA" id="ARBA00001946"/>
    </source>
</evidence>
<evidence type="ECO:0000256" key="5">
    <source>
        <dbReference type="ARBA" id="ARBA00022741"/>
    </source>
</evidence>
<dbReference type="AlphaFoldDB" id="A0A381UY29"/>
<keyword evidence="6" id="KW-0460">Magnesium</keyword>
<dbReference type="InterPro" id="IPR013650">
    <property type="entry name" value="ATP-grasp_succ-CoA_synth-type"/>
</dbReference>
<dbReference type="PIRSF" id="PIRSF001554">
    <property type="entry name" value="SucCS_beta"/>
    <property type="match status" value="1"/>
</dbReference>
<dbReference type="HAMAP" id="MF_00558">
    <property type="entry name" value="Succ_CoA_beta"/>
    <property type="match status" value="1"/>
</dbReference>
<dbReference type="GO" id="GO:0006104">
    <property type="term" value="P:succinyl-CoA metabolic process"/>
    <property type="evidence" value="ECO:0007669"/>
    <property type="project" value="TreeGrafter"/>
</dbReference>
<evidence type="ECO:0000256" key="2">
    <source>
        <dbReference type="ARBA" id="ARBA00022532"/>
    </source>
</evidence>
<keyword evidence="5" id="KW-0547">Nucleotide-binding</keyword>
<dbReference type="NCBIfam" id="TIGR01016">
    <property type="entry name" value="sucCoAbeta"/>
    <property type="match status" value="1"/>
</dbReference>
<name>A0A381UY29_9ZZZZ</name>
<dbReference type="FunFam" id="3.30.1490.20:FF:000002">
    <property type="entry name" value="Succinate--CoA ligase [ADP-forming] subunit beta"/>
    <property type="match status" value="1"/>
</dbReference>
<dbReference type="NCBIfam" id="NF001913">
    <property type="entry name" value="PRK00696.1"/>
    <property type="match status" value="1"/>
</dbReference>